<accession>A0AAN9Y076</accession>
<name>A0AAN9Y076_9HEMI</name>
<dbReference type="EMBL" id="JBBCAQ010000035">
    <property type="protein sequence ID" value="KAK7578216.1"/>
    <property type="molecule type" value="Genomic_DNA"/>
</dbReference>
<keyword evidence="2" id="KW-1185">Reference proteome</keyword>
<gene>
    <name evidence="1" type="ORF">V9T40_010421</name>
</gene>
<comment type="caution">
    <text evidence="1">The sequence shown here is derived from an EMBL/GenBank/DDBJ whole genome shotgun (WGS) entry which is preliminary data.</text>
</comment>
<dbReference type="AlphaFoldDB" id="A0AAN9Y076"/>
<evidence type="ECO:0000313" key="1">
    <source>
        <dbReference type="EMBL" id="KAK7578216.1"/>
    </source>
</evidence>
<organism evidence="1 2">
    <name type="scientific">Parthenolecanium corni</name>
    <dbReference type="NCBI Taxonomy" id="536013"/>
    <lineage>
        <taxon>Eukaryota</taxon>
        <taxon>Metazoa</taxon>
        <taxon>Ecdysozoa</taxon>
        <taxon>Arthropoda</taxon>
        <taxon>Hexapoda</taxon>
        <taxon>Insecta</taxon>
        <taxon>Pterygota</taxon>
        <taxon>Neoptera</taxon>
        <taxon>Paraneoptera</taxon>
        <taxon>Hemiptera</taxon>
        <taxon>Sternorrhyncha</taxon>
        <taxon>Coccoidea</taxon>
        <taxon>Coccidae</taxon>
        <taxon>Parthenolecanium</taxon>
    </lineage>
</organism>
<dbReference type="Proteomes" id="UP001367676">
    <property type="component" value="Unassembled WGS sequence"/>
</dbReference>
<sequence length="72" mass="7766">MAVECKKKGKNFRGEEDEGVAVKGEGTTLQQVVTAVSSRLTHALSTPERRCLYSLKLSSSSTSPVLGFFIFG</sequence>
<evidence type="ECO:0000313" key="2">
    <source>
        <dbReference type="Proteomes" id="UP001367676"/>
    </source>
</evidence>
<proteinExistence type="predicted"/>
<protein>
    <submittedName>
        <fullName evidence="1">Uncharacterized protein</fullName>
    </submittedName>
</protein>
<reference evidence="1 2" key="1">
    <citation type="submission" date="2024-03" db="EMBL/GenBank/DDBJ databases">
        <title>Adaptation during the transition from Ophiocordyceps entomopathogen to insect associate is accompanied by gene loss and intensified selection.</title>
        <authorList>
            <person name="Ward C.M."/>
            <person name="Onetto C.A."/>
            <person name="Borneman A.R."/>
        </authorList>
    </citation>
    <scope>NUCLEOTIDE SEQUENCE [LARGE SCALE GENOMIC DNA]</scope>
    <source>
        <strain evidence="1">AWRI1</strain>
        <tissue evidence="1">Single Adult Female</tissue>
    </source>
</reference>